<dbReference type="Pfam" id="PF08924">
    <property type="entry name" value="Rv2525c_GlyHyd-like"/>
    <property type="match status" value="1"/>
</dbReference>
<protein>
    <recommendedName>
        <fullName evidence="2">Rv2525c-like glycoside hydrolase-like domain-containing protein</fullName>
    </recommendedName>
</protein>
<dbReference type="InterPro" id="IPR036505">
    <property type="entry name" value="Amidase/PGRP_sf"/>
</dbReference>
<dbReference type="GO" id="GO:0008745">
    <property type="term" value="F:N-acetylmuramoyl-L-alanine amidase activity"/>
    <property type="evidence" value="ECO:0007669"/>
    <property type="project" value="InterPro"/>
</dbReference>
<evidence type="ECO:0000313" key="4">
    <source>
        <dbReference type="Proteomes" id="UP000006247"/>
    </source>
</evidence>
<dbReference type="Proteomes" id="UP000006247">
    <property type="component" value="Unassembled WGS sequence"/>
</dbReference>
<dbReference type="EMBL" id="ACEB01000022">
    <property type="protein sequence ID" value="EEG26845.1"/>
    <property type="molecule type" value="Genomic_DNA"/>
</dbReference>
<comment type="caution">
    <text evidence="3">The sequence shown here is derived from an EMBL/GenBank/DDBJ whole genome shotgun (WGS) entry which is preliminary data.</text>
</comment>
<feature type="region of interest" description="Disordered" evidence="1">
    <location>
        <begin position="423"/>
        <end position="442"/>
    </location>
</feature>
<evidence type="ECO:0000259" key="2">
    <source>
        <dbReference type="Pfam" id="PF08924"/>
    </source>
</evidence>
<dbReference type="Gene3D" id="3.40.80.10">
    <property type="entry name" value="Peptidoglycan recognition protein-like"/>
    <property type="match status" value="1"/>
</dbReference>
<dbReference type="SUPFAM" id="SSF55846">
    <property type="entry name" value="N-acetylmuramoyl-L-alanine amidase-like"/>
    <property type="match status" value="1"/>
</dbReference>
<dbReference type="GO" id="GO:0009253">
    <property type="term" value="P:peptidoglycan catabolic process"/>
    <property type="evidence" value="ECO:0007669"/>
    <property type="project" value="InterPro"/>
</dbReference>
<dbReference type="HOGENOM" id="CLU_042382_0_0_11"/>
<dbReference type="InterPro" id="IPR015020">
    <property type="entry name" value="Rv2525c-like_Glyco_Hydro-like"/>
</dbReference>
<proteinExistence type="predicted"/>
<dbReference type="AlphaFoldDB" id="C0E3V2"/>
<accession>C0E3V2</accession>
<dbReference type="Gene3D" id="3.20.20.80">
    <property type="entry name" value="Glycosidases"/>
    <property type="match status" value="1"/>
</dbReference>
<name>C0E3V2_9CORY</name>
<evidence type="ECO:0000256" key="1">
    <source>
        <dbReference type="SAM" id="MobiDB-lite"/>
    </source>
</evidence>
<feature type="domain" description="Rv2525c-like glycoside hydrolase-like" evidence="2">
    <location>
        <begin position="38"/>
        <end position="217"/>
    </location>
</feature>
<evidence type="ECO:0000313" key="3">
    <source>
        <dbReference type="EMBL" id="EEG26845.1"/>
    </source>
</evidence>
<sequence length="517" mass="57231">MGPNYHPKIANMLGFCIIGGNAMATVLDYSAGVPQAAAVRDAGYDGAVRYISPPRADWMRGKPIQRAEIDDFHVHGLDVAFVWQYGKEADSDVMRGRDGGLADARAAKQKLDELGCSNHPVFFAVDFAITLEQWNVTAVEYFRACCEILGRERVGIYGHSRVISWAVEDGVIANLGGGKHLAWQTIAWSWGELSDEAVLFQRAGQVTVGGIECDVNDVWHHYWGQKPVSEVAPQPQSQPESSGPIVVRYDADFTADMPGVGYRSIDSIQSICVHTVECPPERDGIAVAQWQTNPANGSSYNVLAGADGILILCNTDDFMPYAAGPTGNARCLHISLTGYARMSREDWLDDDAKLRRTAEQIASWSQLYDIPLEFIDADRLRAGARGVHGHAEISEAWREVNHTDPGPGFPYDVVLGYAQELRNTRQPNNPTPTPTPETPEQGEERIMIRWILDQLVGPEWDTKGPRFTGWKATEGKTFVDFVAGKIRLIPEIARTVATLPERLDRIEKMLTELQKQK</sequence>
<gene>
    <name evidence="3" type="ORF">CORMATOL_01670</name>
</gene>
<organism evidence="3 4">
    <name type="scientific">Corynebacterium matruchotii ATCC 33806</name>
    <dbReference type="NCBI Taxonomy" id="566549"/>
    <lineage>
        <taxon>Bacteria</taxon>
        <taxon>Bacillati</taxon>
        <taxon>Actinomycetota</taxon>
        <taxon>Actinomycetes</taxon>
        <taxon>Mycobacteriales</taxon>
        <taxon>Corynebacteriaceae</taxon>
        <taxon>Corynebacterium</taxon>
    </lineage>
</organism>
<reference evidence="3 4" key="1">
    <citation type="submission" date="2009-01" db="EMBL/GenBank/DDBJ databases">
        <authorList>
            <person name="Fulton L."/>
            <person name="Clifton S."/>
            <person name="Chinwalla A.T."/>
            <person name="Mitreva M."/>
            <person name="Sodergren E."/>
            <person name="Weinstock G."/>
            <person name="Clifton S."/>
            <person name="Dooling D.J."/>
            <person name="Fulton B."/>
            <person name="Minx P."/>
            <person name="Pepin K.H."/>
            <person name="Johnson M."/>
            <person name="Bhonagiri V."/>
            <person name="Nash W.E."/>
            <person name="Mardis E.R."/>
            <person name="Wilson R.K."/>
        </authorList>
    </citation>
    <scope>NUCLEOTIDE SEQUENCE [LARGE SCALE GENOMIC DNA]</scope>
    <source>
        <strain evidence="3 4">ATCC 33806</strain>
    </source>
</reference>